<dbReference type="InterPro" id="IPR036598">
    <property type="entry name" value="GOLD_dom_sf"/>
</dbReference>
<dbReference type="GO" id="GO:0016020">
    <property type="term" value="C:membrane"/>
    <property type="evidence" value="ECO:0007669"/>
    <property type="project" value="UniProtKB-SubCell"/>
</dbReference>
<dbReference type="PANTHER" id="PTHR22811">
    <property type="entry name" value="TRANSMEMBRANE EMP24 DOMAIN-CONTAINING PROTEIN"/>
    <property type="match status" value="1"/>
</dbReference>
<evidence type="ECO:0000256" key="4">
    <source>
        <dbReference type="ARBA" id="ARBA00022692"/>
    </source>
</evidence>
<evidence type="ECO:0000256" key="8">
    <source>
        <dbReference type="ARBA" id="ARBA00037847"/>
    </source>
</evidence>
<evidence type="ECO:0000256" key="9">
    <source>
        <dbReference type="RuleBase" id="RU003827"/>
    </source>
</evidence>
<dbReference type="InterPro" id="IPR009038">
    <property type="entry name" value="GOLD_dom"/>
</dbReference>
<gene>
    <name evidence="12" type="ORF">g.13791</name>
</gene>
<evidence type="ECO:0000256" key="6">
    <source>
        <dbReference type="ARBA" id="ARBA00022989"/>
    </source>
</evidence>
<dbReference type="InterPro" id="IPR015720">
    <property type="entry name" value="Emp24-like"/>
</dbReference>
<feature type="domain" description="GOLD" evidence="11">
    <location>
        <begin position="66"/>
        <end position="148"/>
    </location>
</feature>
<dbReference type="GO" id="GO:0012505">
    <property type="term" value="C:endomembrane system"/>
    <property type="evidence" value="ECO:0007669"/>
    <property type="project" value="UniProtKB-SubCell"/>
</dbReference>
<dbReference type="EMBL" id="GGYP01004755">
    <property type="protein sequence ID" value="MDE49526.1"/>
    <property type="molecule type" value="Transcribed_RNA"/>
</dbReference>
<dbReference type="SUPFAM" id="SSF101576">
    <property type="entry name" value="Supernatant protein factor (SPF), C-terminal domain"/>
    <property type="match status" value="1"/>
</dbReference>
<feature type="transmembrane region" description="Helical" evidence="10">
    <location>
        <begin position="33"/>
        <end position="51"/>
    </location>
</feature>
<evidence type="ECO:0000256" key="2">
    <source>
        <dbReference type="ARBA" id="ARBA00007104"/>
    </source>
</evidence>
<dbReference type="SMART" id="SM01190">
    <property type="entry name" value="EMP24_GP25L"/>
    <property type="match status" value="1"/>
</dbReference>
<evidence type="ECO:0000313" key="12">
    <source>
        <dbReference type="EMBL" id="MDE49526.1"/>
    </source>
</evidence>
<sequence>MISDLMIMNLYRKPNTRSSAHRWPTKPSATRESLLSFPIILSLVSIILTLIRQSDAYLTTLDAHSEDCFYEKALASTKLGFTFEVIEGGFLDIDVTIFDSDGALIHKEPKASSGKYTIEASKEGHYKYCFSNKMSTVTPKVVMFNIETARQVQHKLSGAQDHDRLAEMVKSVTDATTAVKHELEYLSVRDRIHRRINDLTNSRVVTWTWIELLILLGVSFGQVMYIKRFFEVRRAI</sequence>
<keyword evidence="7 10" id="KW-0472">Membrane</keyword>
<dbReference type="Pfam" id="PF01105">
    <property type="entry name" value="EMP24_GP25L"/>
    <property type="match status" value="1"/>
</dbReference>
<protein>
    <submittedName>
        <fullName evidence="12">Transmembrane emp24 domain-containing protein</fullName>
    </submittedName>
</protein>
<keyword evidence="4 9" id="KW-0812">Transmembrane</keyword>
<evidence type="ECO:0000256" key="5">
    <source>
        <dbReference type="ARBA" id="ARBA00022729"/>
    </source>
</evidence>
<comment type="similarity">
    <text evidence="2 9">Belongs to the EMP24/GP25L family.</text>
</comment>
<dbReference type="AlphaFoldDB" id="A0A6G1SG60"/>
<dbReference type="PROSITE" id="PS50866">
    <property type="entry name" value="GOLD"/>
    <property type="match status" value="1"/>
</dbReference>
<evidence type="ECO:0000259" key="11">
    <source>
        <dbReference type="PROSITE" id="PS50866"/>
    </source>
</evidence>
<accession>A0A6G1SG60</accession>
<proteinExistence type="inferred from homology"/>
<evidence type="ECO:0000256" key="3">
    <source>
        <dbReference type="ARBA" id="ARBA00022473"/>
    </source>
</evidence>
<organism evidence="12">
    <name type="scientific">Aceria tosichella</name>
    <name type="common">wheat curl mite</name>
    <dbReference type="NCBI Taxonomy" id="561515"/>
    <lineage>
        <taxon>Eukaryota</taxon>
        <taxon>Metazoa</taxon>
        <taxon>Ecdysozoa</taxon>
        <taxon>Arthropoda</taxon>
        <taxon>Chelicerata</taxon>
        <taxon>Arachnida</taxon>
        <taxon>Acari</taxon>
        <taxon>Acariformes</taxon>
        <taxon>Trombidiformes</taxon>
        <taxon>Prostigmata</taxon>
        <taxon>Eupodina</taxon>
        <taxon>Eriophyoidea</taxon>
        <taxon>Eriophyidae</taxon>
        <taxon>Eriophyinae</taxon>
        <taxon>Aceriini</taxon>
        <taxon>Aceria</taxon>
    </lineage>
</organism>
<keyword evidence="6 10" id="KW-1133">Transmembrane helix</keyword>
<keyword evidence="5" id="KW-0732">Signal</keyword>
<reference evidence="12" key="1">
    <citation type="submission" date="2018-10" db="EMBL/GenBank/DDBJ databases">
        <title>Transcriptome assembly of Aceria tosichella (Wheat curl mite) Type 2.</title>
        <authorList>
            <person name="Scully E.D."/>
            <person name="Geib S.M."/>
            <person name="Palmer N.A."/>
            <person name="Gupta A.K."/>
            <person name="Sarath G."/>
            <person name="Tatineni S."/>
        </authorList>
    </citation>
    <scope>NUCLEOTIDE SEQUENCE</scope>
    <source>
        <strain evidence="12">LincolnNE</strain>
    </source>
</reference>
<evidence type="ECO:0000256" key="7">
    <source>
        <dbReference type="ARBA" id="ARBA00023136"/>
    </source>
</evidence>
<feature type="transmembrane region" description="Helical" evidence="10">
    <location>
        <begin position="204"/>
        <end position="226"/>
    </location>
</feature>
<evidence type="ECO:0000256" key="1">
    <source>
        <dbReference type="ARBA" id="ARBA00004479"/>
    </source>
</evidence>
<name>A0A6G1SG60_9ACAR</name>
<comment type="subcellular location">
    <subcellularLocation>
        <location evidence="8">Endomembrane system</location>
        <topology evidence="8">Single-pass membrane protein</topology>
    </subcellularLocation>
    <subcellularLocation>
        <location evidence="1 9">Membrane</location>
        <topology evidence="1 9">Single-pass type I membrane protein</topology>
    </subcellularLocation>
</comment>
<evidence type="ECO:0000256" key="10">
    <source>
        <dbReference type="SAM" id="Phobius"/>
    </source>
</evidence>
<keyword evidence="3" id="KW-0217">Developmental protein</keyword>